<reference evidence="3 5" key="3">
    <citation type="submission" date="2021-01" db="EMBL/GenBank/DDBJ databases">
        <title>Sequencing the genomes of 1000 actinobacteria strains.</title>
        <authorList>
            <person name="Klenk H.-P."/>
        </authorList>
    </citation>
    <scope>NUCLEOTIDE SEQUENCE [LARGE SCALE GENOMIC DNA]</scope>
    <source>
        <strain evidence="3 5">DSM 20542</strain>
    </source>
</reference>
<keyword evidence="5" id="KW-1185">Reference proteome</keyword>
<accession>A0A8H9GAR5</accession>
<evidence type="ECO:0000313" key="4">
    <source>
        <dbReference type="Proteomes" id="UP000648535"/>
    </source>
</evidence>
<dbReference type="Proteomes" id="UP000746584">
    <property type="component" value="Unassembled WGS sequence"/>
</dbReference>
<feature type="compositionally biased region" description="Acidic residues" evidence="1">
    <location>
        <begin position="51"/>
        <end position="61"/>
    </location>
</feature>
<protein>
    <submittedName>
        <fullName evidence="2">Uncharacterized protein</fullName>
    </submittedName>
</protein>
<dbReference type="EMBL" id="BMOI01000006">
    <property type="protein sequence ID" value="GGK99837.1"/>
    <property type="molecule type" value="Genomic_DNA"/>
</dbReference>
<reference evidence="2" key="2">
    <citation type="submission" date="2020-09" db="EMBL/GenBank/DDBJ databases">
        <authorList>
            <person name="Sun Q."/>
            <person name="Ohkuma M."/>
        </authorList>
    </citation>
    <scope>NUCLEOTIDE SEQUENCE</scope>
    <source>
        <strain evidence="2">JCM 1480</strain>
    </source>
</reference>
<dbReference type="Proteomes" id="UP000648535">
    <property type="component" value="Unassembled WGS sequence"/>
</dbReference>
<organism evidence="2 4">
    <name type="scientific">Curtobacterium luteum</name>
    <dbReference type="NCBI Taxonomy" id="33881"/>
    <lineage>
        <taxon>Bacteria</taxon>
        <taxon>Bacillati</taxon>
        <taxon>Actinomycetota</taxon>
        <taxon>Actinomycetes</taxon>
        <taxon>Micrococcales</taxon>
        <taxon>Microbacteriaceae</taxon>
        <taxon>Curtobacterium</taxon>
    </lineage>
</organism>
<proteinExistence type="predicted"/>
<feature type="compositionally biased region" description="Acidic residues" evidence="1">
    <location>
        <begin position="24"/>
        <end position="35"/>
    </location>
</feature>
<dbReference type="EMBL" id="JAFBCG010000001">
    <property type="protein sequence ID" value="MBM7803534.1"/>
    <property type="molecule type" value="Genomic_DNA"/>
</dbReference>
<reference evidence="2" key="1">
    <citation type="journal article" date="2014" name="Int. J. Syst. Evol. Microbiol.">
        <title>Complete genome sequence of Corynebacterium casei LMG S-19264T (=DSM 44701T), isolated from a smear-ripened cheese.</title>
        <authorList>
            <consortium name="US DOE Joint Genome Institute (JGI-PGF)"/>
            <person name="Walter F."/>
            <person name="Albersmeier A."/>
            <person name="Kalinowski J."/>
            <person name="Ruckert C."/>
        </authorList>
    </citation>
    <scope>NUCLEOTIDE SEQUENCE</scope>
    <source>
        <strain evidence="2">JCM 1480</strain>
    </source>
</reference>
<evidence type="ECO:0000256" key="1">
    <source>
        <dbReference type="SAM" id="MobiDB-lite"/>
    </source>
</evidence>
<evidence type="ECO:0000313" key="3">
    <source>
        <dbReference type="EMBL" id="MBM7803534.1"/>
    </source>
</evidence>
<dbReference type="RefSeq" id="WP_175327950.1">
    <property type="nucleotide sequence ID" value="NZ_BMOI01000006.1"/>
</dbReference>
<gene>
    <name evidence="2" type="ORF">GCM10009769_17500</name>
    <name evidence="3" type="ORF">JOE58_002785</name>
</gene>
<name>A0A8H9GAR5_9MICO</name>
<comment type="caution">
    <text evidence="2">The sequence shown here is derived from an EMBL/GenBank/DDBJ whole genome shotgun (WGS) entry which is preliminary data.</text>
</comment>
<feature type="compositionally biased region" description="Basic and acidic residues" evidence="1">
    <location>
        <begin position="9"/>
        <end position="19"/>
    </location>
</feature>
<feature type="region of interest" description="Disordered" evidence="1">
    <location>
        <begin position="1"/>
        <end position="61"/>
    </location>
</feature>
<sequence length="61" mass="6533">MTAVTPGPADRENTDRRSVVDANDVGDLDAVEPEDAFGHPVLGDPVRDEPWADGDEDDVDV</sequence>
<dbReference type="AlphaFoldDB" id="A0A8H9GAR5"/>
<evidence type="ECO:0000313" key="2">
    <source>
        <dbReference type="EMBL" id="GGK99837.1"/>
    </source>
</evidence>
<evidence type="ECO:0000313" key="5">
    <source>
        <dbReference type="Proteomes" id="UP000746584"/>
    </source>
</evidence>